<geneLocation type="plasmid" evidence="2 3">
    <name>p3</name>
</geneLocation>
<name>A0A4D8QSI9_AZOBR</name>
<proteinExistence type="predicted"/>
<evidence type="ECO:0000313" key="3">
    <source>
        <dbReference type="Proteomes" id="UP000298774"/>
    </source>
</evidence>
<feature type="compositionally biased region" description="Basic and acidic residues" evidence="1">
    <location>
        <begin position="126"/>
        <end position="140"/>
    </location>
</feature>
<evidence type="ECO:0000313" key="2">
    <source>
        <dbReference type="EMBL" id="QCO12481.1"/>
    </source>
</evidence>
<dbReference type="Proteomes" id="UP000298774">
    <property type="component" value="Plasmid p3"/>
</dbReference>
<sequence length="140" mass="15482">MCRRAISMSSAMRPAPWSSRPHSGRPFPPGRNSAFINGWVGTGRLSPPSQHMDGASGFSDRAGRWRSGPAFREEVLRMRGQGLKTEPTFASLLGLKGDPYRAARYRCLDGRPAGSACCQRRRGSHRRYDAPRLAEGGEHR</sequence>
<dbReference type="AlphaFoldDB" id="A0A4D8QSI9"/>
<organism evidence="2 3">
    <name type="scientific">Azospirillum brasilense</name>
    <dbReference type="NCBI Taxonomy" id="192"/>
    <lineage>
        <taxon>Bacteria</taxon>
        <taxon>Pseudomonadati</taxon>
        <taxon>Pseudomonadota</taxon>
        <taxon>Alphaproteobacteria</taxon>
        <taxon>Rhodospirillales</taxon>
        <taxon>Azospirillaceae</taxon>
        <taxon>Azospirillum</taxon>
    </lineage>
</organism>
<protein>
    <submittedName>
        <fullName evidence="2">DUF4269 domain-containing protein</fullName>
    </submittedName>
</protein>
<dbReference type="InterPro" id="IPR025365">
    <property type="entry name" value="DUF4269"/>
</dbReference>
<feature type="region of interest" description="Disordered" evidence="1">
    <location>
        <begin position="121"/>
        <end position="140"/>
    </location>
</feature>
<keyword evidence="2" id="KW-0614">Plasmid</keyword>
<dbReference type="Pfam" id="PF14091">
    <property type="entry name" value="DUF4269"/>
    <property type="match status" value="1"/>
</dbReference>
<accession>A0A4D8QSI9</accession>
<reference evidence="2 3" key="1">
    <citation type="submission" date="2018-09" db="EMBL/GenBank/DDBJ databases">
        <title>Whole genome based analysis of evolution and adaptive divergence in Indian and Brazilian strains of Azospirillum brasilense.</title>
        <authorList>
            <person name="Singh C."/>
            <person name="Tripathi A.K."/>
        </authorList>
    </citation>
    <scope>NUCLEOTIDE SEQUENCE [LARGE SCALE GENOMIC DNA]</scope>
    <source>
        <strain evidence="2 3">MTCC4038</strain>
        <plasmid evidence="2 3">p3</plasmid>
    </source>
</reference>
<gene>
    <name evidence="2" type="ORF">D3868_25835</name>
</gene>
<feature type="region of interest" description="Disordered" evidence="1">
    <location>
        <begin position="1"/>
        <end position="65"/>
    </location>
</feature>
<evidence type="ECO:0000256" key="1">
    <source>
        <dbReference type="SAM" id="MobiDB-lite"/>
    </source>
</evidence>
<dbReference type="EMBL" id="CP032342">
    <property type="protein sequence ID" value="QCO12481.1"/>
    <property type="molecule type" value="Genomic_DNA"/>
</dbReference>